<accession>A0A813EWV0</accession>
<evidence type="ECO:0000313" key="2">
    <source>
        <dbReference type="EMBL" id="CAE8606477.1"/>
    </source>
</evidence>
<sequence length="152" mass="15283">DLLGAVRGRVIDVKPGELRGDVGGFSMGGAGGSWDQSGQGMASFGGYGMPQQGSVGSAMDWTSMPGAGSQAPGWGSFSSSVPSPYSSPAGMQAGSTFGSRNSYSQPGWQGLGAGGASTGGLPSETEVTETYASFGMELQQWAPCLAQLVDQQ</sequence>
<protein>
    <submittedName>
        <fullName evidence="2">Uncharacterized protein</fullName>
    </submittedName>
</protein>
<proteinExistence type="predicted"/>
<evidence type="ECO:0000256" key="1">
    <source>
        <dbReference type="SAM" id="MobiDB-lite"/>
    </source>
</evidence>
<dbReference type="AlphaFoldDB" id="A0A813EWV0"/>
<feature type="non-terminal residue" evidence="2">
    <location>
        <position position="152"/>
    </location>
</feature>
<comment type="caution">
    <text evidence="2">The sequence shown here is derived from an EMBL/GenBank/DDBJ whole genome shotgun (WGS) entry which is preliminary data.</text>
</comment>
<feature type="region of interest" description="Disordered" evidence="1">
    <location>
        <begin position="58"/>
        <end position="102"/>
    </location>
</feature>
<feature type="non-terminal residue" evidence="2">
    <location>
        <position position="1"/>
    </location>
</feature>
<feature type="compositionally biased region" description="Low complexity" evidence="1">
    <location>
        <begin position="76"/>
        <end position="88"/>
    </location>
</feature>
<dbReference type="EMBL" id="CAJNNV010019301">
    <property type="protein sequence ID" value="CAE8606477.1"/>
    <property type="molecule type" value="Genomic_DNA"/>
</dbReference>
<dbReference type="Proteomes" id="UP000654075">
    <property type="component" value="Unassembled WGS sequence"/>
</dbReference>
<evidence type="ECO:0000313" key="3">
    <source>
        <dbReference type="Proteomes" id="UP000654075"/>
    </source>
</evidence>
<name>A0A813EWV0_POLGL</name>
<feature type="compositionally biased region" description="Polar residues" evidence="1">
    <location>
        <begin position="93"/>
        <end position="102"/>
    </location>
</feature>
<gene>
    <name evidence="2" type="ORF">PGLA1383_LOCUS24459</name>
</gene>
<organism evidence="2 3">
    <name type="scientific">Polarella glacialis</name>
    <name type="common">Dinoflagellate</name>
    <dbReference type="NCBI Taxonomy" id="89957"/>
    <lineage>
        <taxon>Eukaryota</taxon>
        <taxon>Sar</taxon>
        <taxon>Alveolata</taxon>
        <taxon>Dinophyceae</taxon>
        <taxon>Suessiales</taxon>
        <taxon>Suessiaceae</taxon>
        <taxon>Polarella</taxon>
    </lineage>
</organism>
<reference evidence="2" key="1">
    <citation type="submission" date="2021-02" db="EMBL/GenBank/DDBJ databases">
        <authorList>
            <person name="Dougan E. K."/>
            <person name="Rhodes N."/>
            <person name="Thang M."/>
            <person name="Chan C."/>
        </authorList>
    </citation>
    <scope>NUCLEOTIDE SEQUENCE</scope>
</reference>
<keyword evidence="3" id="KW-1185">Reference proteome</keyword>